<dbReference type="InterPro" id="IPR010982">
    <property type="entry name" value="Lambda_DNA-bd_dom_sf"/>
</dbReference>
<dbReference type="Gene3D" id="2.60.40.730">
    <property type="entry name" value="SOR catalytic domain"/>
    <property type="match status" value="1"/>
</dbReference>
<reference evidence="3" key="1">
    <citation type="submission" date="2022-06" db="EMBL/GenBank/DDBJ databases">
        <title>Vallitalea longa sp. nov., an anaerobic bacterium isolated from marine sediment.</title>
        <authorList>
            <person name="Hirano S."/>
            <person name="Terahara T."/>
            <person name="Mori K."/>
            <person name="Hamada M."/>
            <person name="Matsumoto R."/>
            <person name="Kobayashi T."/>
        </authorList>
    </citation>
    <scope>NUCLEOTIDE SEQUENCE</scope>
    <source>
        <strain evidence="3">SH18-1</strain>
    </source>
</reference>
<evidence type="ECO:0000313" key="4">
    <source>
        <dbReference type="Proteomes" id="UP001144256"/>
    </source>
</evidence>
<dbReference type="SUPFAM" id="SSF47413">
    <property type="entry name" value="lambda repressor-like DNA-binding domains"/>
    <property type="match status" value="1"/>
</dbReference>
<dbReference type="PANTHER" id="PTHR46558:SF11">
    <property type="entry name" value="HTH-TYPE TRANSCRIPTIONAL REGULATOR XRE"/>
    <property type="match status" value="1"/>
</dbReference>
<organism evidence="3 4">
    <name type="scientific">Vallitalea longa</name>
    <dbReference type="NCBI Taxonomy" id="2936439"/>
    <lineage>
        <taxon>Bacteria</taxon>
        <taxon>Bacillati</taxon>
        <taxon>Bacillota</taxon>
        <taxon>Clostridia</taxon>
        <taxon>Lachnospirales</taxon>
        <taxon>Vallitaleaceae</taxon>
        <taxon>Vallitalea</taxon>
    </lineage>
</organism>
<dbReference type="Gene3D" id="1.10.260.40">
    <property type="entry name" value="lambda repressor-like DNA-binding domains"/>
    <property type="match status" value="1"/>
</dbReference>
<proteinExistence type="predicted"/>
<dbReference type="Pfam" id="PF01381">
    <property type="entry name" value="HTH_3"/>
    <property type="match status" value="1"/>
</dbReference>
<evidence type="ECO:0000313" key="3">
    <source>
        <dbReference type="EMBL" id="GKX27700.1"/>
    </source>
</evidence>
<dbReference type="RefSeq" id="WP_281811256.1">
    <property type="nucleotide sequence ID" value="NZ_BRLB01000001.1"/>
</dbReference>
<comment type="caution">
    <text evidence="3">The sequence shown here is derived from an EMBL/GenBank/DDBJ whole genome shotgun (WGS) entry which is preliminary data.</text>
</comment>
<accession>A0A9W5Y739</accession>
<dbReference type="GO" id="GO:0005506">
    <property type="term" value="F:iron ion binding"/>
    <property type="evidence" value="ECO:0007669"/>
    <property type="project" value="InterPro"/>
</dbReference>
<evidence type="ECO:0000259" key="2">
    <source>
        <dbReference type="PROSITE" id="PS50943"/>
    </source>
</evidence>
<dbReference type="AlphaFoldDB" id="A0A9W5Y739"/>
<dbReference type="GO" id="GO:0016491">
    <property type="term" value="F:oxidoreductase activity"/>
    <property type="evidence" value="ECO:0007669"/>
    <property type="project" value="InterPro"/>
</dbReference>
<dbReference type="InterPro" id="IPR001387">
    <property type="entry name" value="Cro/C1-type_HTH"/>
</dbReference>
<keyword evidence="4" id="KW-1185">Reference proteome</keyword>
<sequence>MDCEKIGSLIRTLRLEKNMTQKNLADELNLSDKAISKWERGLGLPDVSLLPSLSDVLGVNIREMLNGDLMENESVGGNMKNLKYYICPICGNVTVSTGNITMACCGRNVENDEPKKAKGNEMMTVEIIEDDWFITSSHPMAKDNYISFTAFVMSEKIEVIKHYPEWNLQLRIPRYGHGKLIWYCRKDGLLYQLL</sequence>
<dbReference type="CDD" id="cd00093">
    <property type="entry name" value="HTH_XRE"/>
    <property type="match status" value="1"/>
</dbReference>
<dbReference type="SMART" id="SM00530">
    <property type="entry name" value="HTH_XRE"/>
    <property type="match status" value="1"/>
</dbReference>
<protein>
    <submittedName>
        <fullName evidence="3">XRE family transcriptional regulator</fullName>
    </submittedName>
</protein>
<dbReference type="EMBL" id="BRLB01000001">
    <property type="protein sequence ID" value="GKX27700.1"/>
    <property type="molecule type" value="Genomic_DNA"/>
</dbReference>
<dbReference type="GO" id="GO:0003677">
    <property type="term" value="F:DNA binding"/>
    <property type="evidence" value="ECO:0007669"/>
    <property type="project" value="UniProtKB-KW"/>
</dbReference>
<name>A0A9W5Y739_9FIRM</name>
<gene>
    <name evidence="3" type="ORF">SH1V18_01800</name>
</gene>
<dbReference type="PANTHER" id="PTHR46558">
    <property type="entry name" value="TRACRIPTIONAL REGULATORY PROTEIN-RELATED-RELATED"/>
    <property type="match status" value="1"/>
</dbReference>
<keyword evidence="1" id="KW-0238">DNA-binding</keyword>
<evidence type="ECO:0000256" key="1">
    <source>
        <dbReference type="ARBA" id="ARBA00023125"/>
    </source>
</evidence>
<feature type="domain" description="HTH cro/C1-type" evidence="2">
    <location>
        <begin position="10"/>
        <end position="64"/>
    </location>
</feature>
<dbReference type="Proteomes" id="UP001144256">
    <property type="component" value="Unassembled WGS sequence"/>
</dbReference>
<dbReference type="SUPFAM" id="SSF49367">
    <property type="entry name" value="Superoxide reductase-like"/>
    <property type="match status" value="1"/>
</dbReference>
<dbReference type="PROSITE" id="PS50943">
    <property type="entry name" value="HTH_CROC1"/>
    <property type="match status" value="1"/>
</dbReference>
<dbReference type="InterPro" id="IPR036073">
    <property type="entry name" value="Desulfoferrodoxin_Fe-bd_dom_sf"/>
</dbReference>